<dbReference type="AlphaFoldDB" id="A0A830F355"/>
<dbReference type="GO" id="GO:0007017">
    <property type="term" value="P:microtubule-based process"/>
    <property type="evidence" value="ECO:0007669"/>
    <property type="project" value="InterPro"/>
</dbReference>
<accession>A0A830F355</accession>
<dbReference type="SUPFAM" id="SSF52490">
    <property type="entry name" value="Tubulin nucleotide-binding domain-like"/>
    <property type="match status" value="1"/>
</dbReference>
<keyword evidence="1" id="KW-0175">Coiled coil</keyword>
<feature type="coiled-coil region" evidence="1">
    <location>
        <begin position="616"/>
        <end position="643"/>
    </location>
</feature>
<proteinExistence type="predicted"/>
<sequence length="948" mass="108581">MSDPLPTFAIGVGQAGIAMMNTLAETVERNESEEFFDYFAIDTDGDTLSSVPPGTTRVRLNVSDAHLDEDMATYPYLTEDTEVGGKGAERQRPVGRYKLDSRGHETFDDYFESLWYDILEHYQEVDYTFREDRDSYNIFLLHSLGGGTGSGTFSLLSAMLNRIAQRIEDQNDNVDVYVGGVGVAPQVDFDPEVTDPPGEKMYYPNSYSSLSDLSNLLDADDEALDIPIYSKSFGQGGTLSDIDERVEESFTGDAIPIERIPYNDYWLIGVDENLITSGTGTDFIEGYREQINRRVAESIYALSEMEQSVENWSSRAKGTAPLGTVGHAQLQVPHEQVREFCKMKDEREEKKTLVTETIPSQLEDLRSEKNDLEEIKQDPTTVNEHLDDVSDWQQNFRGRFESQLGAGNALVRNSTAEDVERVLDAIEAEASPDEPEEEGEEASDEPEDIDDIRADQRPELLLLATEILEEMLQTPNAAPAVEDHWEEIVSSQWRTYDMADRTKFGGSATSTLEGKVEALKTFYDEKIDEFQEELENVDLGTIGQVQEFFPPWHPLTESDREAAEQKLDKLRESRDDLLEADGRYQRVQGMKEAVQSRRNRAKNLLDDKVSSVNSLITARESEKEEAKNRIEALDRSIEQEKDELASEGTGKRLGIFPLRRDMLDDEELTLQRVDDELNSLDDYVTQGFIDERKVRNGINQWLSNATSWEEPVFDMNYSETDRGEEKNPRQEMWLLYHEDNEQYAVEGVDTMIGGTTRRSGSDNMIDYINDPYSISFVSFHNRGPVEALTLYQRLRDMADRGQLDPMAGKYRDYRQAFAYPEWYDRNIRLAFQIKSRIEIPRPPELDIGRVKKSEMSEGEKKNFIKQTGLDTYMWRGTMWEDYEFGDEDEVFDGWDRTLEGITFTSLQQATPDPDLKSRWLAGQADWEDILQAYQENLEDREQLQISFE</sequence>
<evidence type="ECO:0000313" key="3">
    <source>
        <dbReference type="EMBL" id="GGK79737.1"/>
    </source>
</evidence>
<dbReference type="RefSeq" id="WP_004592070.1">
    <property type="nucleotide sequence ID" value="NZ_BMPD01000007.1"/>
</dbReference>
<organism evidence="3 4">
    <name type="scientific">Haloarcula sebkhae</name>
    <dbReference type="NCBI Taxonomy" id="932660"/>
    <lineage>
        <taxon>Archaea</taxon>
        <taxon>Methanobacteriati</taxon>
        <taxon>Methanobacteriota</taxon>
        <taxon>Stenosarchaea group</taxon>
        <taxon>Halobacteria</taxon>
        <taxon>Halobacteriales</taxon>
        <taxon>Haloarculaceae</taxon>
        <taxon>Haloarcula</taxon>
    </lineage>
</organism>
<dbReference type="OrthoDB" id="230133at2157"/>
<name>A0A830F355_9EURY</name>
<dbReference type="Proteomes" id="UP000614221">
    <property type="component" value="Unassembled WGS sequence"/>
</dbReference>
<dbReference type="PROSITE" id="PS00227">
    <property type="entry name" value="TUBULIN"/>
    <property type="match status" value="1"/>
</dbReference>
<comment type="caution">
    <text evidence="3">The sequence shown here is derived from an EMBL/GenBank/DDBJ whole genome shotgun (WGS) entry which is preliminary data.</text>
</comment>
<reference evidence="3" key="2">
    <citation type="submission" date="2020-09" db="EMBL/GenBank/DDBJ databases">
        <authorList>
            <person name="Sun Q."/>
            <person name="Ohkuma M."/>
        </authorList>
    </citation>
    <scope>NUCLEOTIDE SEQUENCE</scope>
    <source>
        <strain evidence="3">JCM 19018</strain>
    </source>
</reference>
<dbReference type="InterPro" id="IPR025904">
    <property type="entry name" value="Tubulin-like"/>
</dbReference>
<dbReference type="GO" id="GO:0005874">
    <property type="term" value="C:microtubule"/>
    <property type="evidence" value="ECO:0007669"/>
    <property type="project" value="InterPro"/>
</dbReference>
<evidence type="ECO:0000256" key="2">
    <source>
        <dbReference type="SAM" id="MobiDB-lite"/>
    </source>
</evidence>
<dbReference type="Pfam" id="PF13809">
    <property type="entry name" value="Tubulin_2"/>
    <property type="match status" value="1"/>
</dbReference>
<reference evidence="3" key="1">
    <citation type="journal article" date="2014" name="Int. J. Syst. Evol. Microbiol.">
        <title>Complete genome sequence of Corynebacterium casei LMG S-19264T (=DSM 44701T), isolated from a smear-ripened cheese.</title>
        <authorList>
            <consortium name="US DOE Joint Genome Institute (JGI-PGF)"/>
            <person name="Walter F."/>
            <person name="Albersmeier A."/>
            <person name="Kalinowski J."/>
            <person name="Ruckert C."/>
        </authorList>
    </citation>
    <scope>NUCLEOTIDE SEQUENCE</scope>
    <source>
        <strain evidence="3">JCM 19018</strain>
    </source>
</reference>
<dbReference type="InterPro" id="IPR036525">
    <property type="entry name" value="Tubulin/FtsZ_GTPase_sf"/>
</dbReference>
<evidence type="ECO:0000256" key="1">
    <source>
        <dbReference type="SAM" id="Coils"/>
    </source>
</evidence>
<gene>
    <name evidence="3" type="ORF">GCM10009067_35080</name>
</gene>
<feature type="region of interest" description="Disordered" evidence="2">
    <location>
        <begin position="427"/>
        <end position="451"/>
    </location>
</feature>
<evidence type="ECO:0000313" key="4">
    <source>
        <dbReference type="Proteomes" id="UP000614221"/>
    </source>
</evidence>
<dbReference type="InterPro" id="IPR017975">
    <property type="entry name" value="Tubulin_CS"/>
</dbReference>
<dbReference type="EMBL" id="BMPD01000007">
    <property type="protein sequence ID" value="GGK79737.1"/>
    <property type="molecule type" value="Genomic_DNA"/>
</dbReference>
<protein>
    <recommendedName>
        <fullName evidence="5">Tubulin like</fullName>
    </recommendedName>
</protein>
<dbReference type="GO" id="GO:0005525">
    <property type="term" value="F:GTP binding"/>
    <property type="evidence" value="ECO:0007669"/>
    <property type="project" value="InterPro"/>
</dbReference>
<dbReference type="Gene3D" id="3.40.50.1440">
    <property type="entry name" value="Tubulin/FtsZ, GTPase domain"/>
    <property type="match status" value="1"/>
</dbReference>
<evidence type="ECO:0008006" key="5">
    <source>
        <dbReference type="Google" id="ProtNLM"/>
    </source>
</evidence>
<feature type="compositionally biased region" description="Acidic residues" evidence="2">
    <location>
        <begin position="427"/>
        <end position="450"/>
    </location>
</feature>